<comment type="pathway">
    <text evidence="3">Cofactor biosynthesis; NAD(+) biosynthesis; nicotinate D-ribonucleotide from nicotinate: step 1/1.</text>
</comment>
<keyword evidence="10" id="KW-0479">Metal-binding</keyword>
<dbReference type="Gene3D" id="3.20.140.10">
    <property type="entry name" value="nicotinate phosphoribosyltransferase"/>
    <property type="match status" value="2"/>
</dbReference>
<dbReference type="GO" id="GO:0016740">
    <property type="term" value="F:transferase activity"/>
    <property type="evidence" value="ECO:0007669"/>
    <property type="project" value="UniProtKB-KW"/>
</dbReference>
<dbReference type="Pfam" id="PF17956">
    <property type="entry name" value="NAPRTase_C"/>
    <property type="match status" value="2"/>
</dbReference>
<dbReference type="InterPro" id="IPR006405">
    <property type="entry name" value="Nic_PRibTrfase_pncB"/>
</dbReference>
<dbReference type="AlphaFoldDB" id="A0A5A8D4E4"/>
<dbReference type="InterPro" id="IPR041619">
    <property type="entry name" value="NAPRTase_C"/>
</dbReference>
<dbReference type="PANTHER" id="PTHR11098:SF1">
    <property type="entry name" value="NICOTINATE PHOSPHORIBOSYLTRANSFERASE"/>
    <property type="match status" value="1"/>
</dbReference>
<dbReference type="EC" id="6.3.4.21" evidence="5"/>
<keyword evidence="6" id="KW-0597">Phosphoprotein</keyword>
<dbReference type="FunFam" id="3.20.140.10:FF:000018">
    <property type="entry name" value="Nicotinate phosphoribosyltransferase"/>
    <property type="match status" value="1"/>
</dbReference>
<dbReference type="InterPro" id="IPR040727">
    <property type="entry name" value="NAPRTase_N"/>
</dbReference>
<dbReference type="GO" id="GO:0004516">
    <property type="term" value="F:nicotinate phosphoribosyltransferase activity"/>
    <property type="evidence" value="ECO:0007669"/>
    <property type="project" value="UniProtKB-EC"/>
</dbReference>
<dbReference type="NCBIfam" id="TIGR01513">
    <property type="entry name" value="NAPRTase_put"/>
    <property type="match status" value="1"/>
</dbReference>
<comment type="similarity">
    <text evidence="4">Belongs to the NAPRTase family.</text>
</comment>
<dbReference type="InterPro" id="IPR007229">
    <property type="entry name" value="Nic_PRibTrfase-Fam"/>
</dbReference>
<evidence type="ECO:0000256" key="9">
    <source>
        <dbReference type="ARBA" id="ARBA00022679"/>
    </source>
</evidence>
<evidence type="ECO:0000256" key="10">
    <source>
        <dbReference type="ARBA" id="ARBA00022723"/>
    </source>
</evidence>
<evidence type="ECO:0000256" key="6">
    <source>
        <dbReference type="ARBA" id="ARBA00022553"/>
    </source>
</evidence>
<comment type="function">
    <text evidence="13">Catalyzes the first step in the biosynthesis of NAD from nicotinic acid, the ATP-dependent synthesis of beta-nicotinate D-ribonucleotide from nicotinate and 5-phospho-D-ribose 1-phosphate. Helps prevent cellular oxidative stress via its role in NAD biosynthesis.</text>
</comment>
<keyword evidence="9" id="KW-0808">Transferase</keyword>
<dbReference type="SUPFAM" id="SSF54675">
    <property type="entry name" value="Nicotinate/Quinolinate PRTase N-terminal domain-like"/>
    <property type="match status" value="1"/>
</dbReference>
<reference evidence="17 18" key="1">
    <citation type="submission" date="2019-07" db="EMBL/GenBank/DDBJ databases">
        <title>Genomes of Cafeteria roenbergensis.</title>
        <authorList>
            <person name="Fischer M.G."/>
            <person name="Hackl T."/>
            <person name="Roman M."/>
        </authorList>
    </citation>
    <scope>NUCLEOTIDE SEQUENCE [LARGE SCALE GENOMIC DNA]</scope>
    <source>
        <strain evidence="17 18">Cflag</strain>
    </source>
</reference>
<dbReference type="InterPro" id="IPR036068">
    <property type="entry name" value="Nicotinate_pribotase-like_C"/>
</dbReference>
<dbReference type="GO" id="GO:0034355">
    <property type="term" value="P:NAD+ biosynthetic process via the salvage pathway"/>
    <property type="evidence" value="ECO:0007669"/>
    <property type="project" value="TreeGrafter"/>
</dbReference>
<comment type="catalytic activity">
    <reaction evidence="14">
        <text>5-phospho-alpha-D-ribose 1-diphosphate + nicotinate + ATP + H2O = nicotinate beta-D-ribonucleotide + ADP + phosphate + diphosphate</text>
        <dbReference type="Rhea" id="RHEA:36163"/>
        <dbReference type="ChEBI" id="CHEBI:15377"/>
        <dbReference type="ChEBI" id="CHEBI:30616"/>
        <dbReference type="ChEBI" id="CHEBI:32544"/>
        <dbReference type="ChEBI" id="CHEBI:33019"/>
        <dbReference type="ChEBI" id="CHEBI:43474"/>
        <dbReference type="ChEBI" id="CHEBI:57502"/>
        <dbReference type="ChEBI" id="CHEBI:58017"/>
        <dbReference type="ChEBI" id="CHEBI:456216"/>
        <dbReference type="EC" id="6.3.4.21"/>
    </reaction>
</comment>
<dbReference type="SUPFAM" id="SSF51690">
    <property type="entry name" value="Nicotinate/Quinolinate PRTase C-terminal domain-like"/>
    <property type="match status" value="2"/>
</dbReference>
<comment type="cofactor">
    <cofactor evidence="1">
        <name>Mn(2+)</name>
        <dbReference type="ChEBI" id="CHEBI:29035"/>
    </cofactor>
</comment>
<evidence type="ECO:0000256" key="11">
    <source>
        <dbReference type="ARBA" id="ARBA00022842"/>
    </source>
</evidence>
<dbReference type="EMBL" id="VLTM01000045">
    <property type="protein sequence ID" value="KAA0160353.1"/>
    <property type="molecule type" value="Genomic_DNA"/>
</dbReference>
<name>A0A5A8D4E4_CAFRO</name>
<evidence type="ECO:0000256" key="14">
    <source>
        <dbReference type="ARBA" id="ARBA00048668"/>
    </source>
</evidence>
<gene>
    <name evidence="17" type="ORF">FNF31_04370</name>
</gene>
<evidence type="ECO:0000256" key="3">
    <source>
        <dbReference type="ARBA" id="ARBA00004952"/>
    </source>
</evidence>
<evidence type="ECO:0000256" key="12">
    <source>
        <dbReference type="ARBA" id="ARBA00023211"/>
    </source>
</evidence>
<feature type="domain" description="Nicotinate phosphoribosyltransferase C-terminal" evidence="16">
    <location>
        <begin position="568"/>
        <end position="609"/>
    </location>
</feature>
<sequence length="624" mass="66288">MAAAAASEHAAATATRAGGLPDTVSGAHVAATSDGPSSDLVTPMLTDMYQVTMVYAYWKSGHHNDSSVFDMFFRKNPFGGEYTVFAGSEEVVRFVQTFRFKPADIAYLRTVLPTAEPAFFDFLGSLDASEVRMHSLPEGTIAFPRIPCIRVEGPLAVCQLLETTLLNLTNFASLMATNACRFRQAAGDDMTLVEFGLRRAQGPDGAISASRYSYIGGFDATSNLAAAMRHGITPKGTHAHSFVSAFTSFSDLPSRLIDGVDVVERALEVRRRLGFSSASDSELAAFVAYAQAFPDGFLALVDTYDTVNSGIPNFMAVATVLSELGHKPVGIRLDSGDLAYLSKRARSMFVAADARLGGSSALASSAIMASNNINEAVLHSLNDQGHQLDALGVGTHLVTCQMQPALGMVFKLVEIEGKARIKISQDVSKVTIPGAKDAFRLVGKHDIPILDLLVPTSESAPVPGRRVLCHHPFEEKKRVFVTPSKVIPLLVPVWIGARHEAFARAKAEAVAGDSDSDAKDAATATAGAAADAAAAGAATVAPAASGAAAEGAAAPRREGAALGHRVRFPTPTEVRSYVRAQLSILREDHVRPLNPTPYKVSVTAGLYHFIHELWSREVPIAELA</sequence>
<dbReference type="PANTHER" id="PTHR11098">
    <property type="entry name" value="NICOTINATE PHOSPHORIBOSYLTRANSFERASE"/>
    <property type="match status" value="1"/>
</dbReference>
<dbReference type="Pfam" id="PF17767">
    <property type="entry name" value="NAPRTase_N"/>
    <property type="match status" value="1"/>
</dbReference>
<evidence type="ECO:0000259" key="15">
    <source>
        <dbReference type="Pfam" id="PF17767"/>
    </source>
</evidence>
<evidence type="ECO:0000313" key="17">
    <source>
        <dbReference type="EMBL" id="KAA0160353.1"/>
    </source>
</evidence>
<dbReference type="InterPro" id="IPR013785">
    <property type="entry name" value="Aldolase_TIM"/>
</dbReference>
<evidence type="ECO:0000256" key="4">
    <source>
        <dbReference type="ARBA" id="ARBA00010897"/>
    </source>
</evidence>
<evidence type="ECO:0000256" key="1">
    <source>
        <dbReference type="ARBA" id="ARBA00001936"/>
    </source>
</evidence>
<evidence type="ECO:0000256" key="5">
    <source>
        <dbReference type="ARBA" id="ARBA00013236"/>
    </source>
</evidence>
<dbReference type="Gene3D" id="3.20.20.70">
    <property type="entry name" value="Aldolase class I"/>
    <property type="match status" value="1"/>
</dbReference>
<evidence type="ECO:0000256" key="13">
    <source>
        <dbReference type="ARBA" id="ARBA00023426"/>
    </source>
</evidence>
<evidence type="ECO:0000256" key="2">
    <source>
        <dbReference type="ARBA" id="ARBA00001946"/>
    </source>
</evidence>
<comment type="cofactor">
    <cofactor evidence="2">
        <name>Mg(2+)</name>
        <dbReference type="ChEBI" id="CHEBI:18420"/>
    </cofactor>
</comment>
<evidence type="ECO:0000313" key="18">
    <source>
        <dbReference type="Proteomes" id="UP000325113"/>
    </source>
</evidence>
<dbReference type="CDD" id="cd01570">
    <property type="entry name" value="NAPRTase_A"/>
    <property type="match status" value="1"/>
</dbReference>
<dbReference type="FunFam" id="3.20.20.70:FF:000155">
    <property type="entry name" value="Nicotinate phosphoribosyltransferase"/>
    <property type="match status" value="1"/>
</dbReference>
<organism evidence="17 18">
    <name type="scientific">Cafeteria roenbergensis</name>
    <name type="common">Marine flagellate</name>
    <dbReference type="NCBI Taxonomy" id="33653"/>
    <lineage>
        <taxon>Eukaryota</taxon>
        <taxon>Sar</taxon>
        <taxon>Stramenopiles</taxon>
        <taxon>Bigyra</taxon>
        <taxon>Opalozoa</taxon>
        <taxon>Bicosoecida</taxon>
        <taxon>Cafeteriaceae</taxon>
        <taxon>Cafeteria</taxon>
    </lineage>
</organism>
<feature type="domain" description="Nicotinate phosphoribosyltransferase N-terminal" evidence="15">
    <location>
        <begin position="44"/>
        <end position="170"/>
    </location>
</feature>
<dbReference type="Proteomes" id="UP000325113">
    <property type="component" value="Unassembled WGS sequence"/>
</dbReference>
<keyword evidence="7" id="KW-0436">Ligase</keyword>
<evidence type="ECO:0000256" key="8">
    <source>
        <dbReference type="ARBA" id="ARBA00022642"/>
    </source>
</evidence>
<feature type="domain" description="Nicotinate phosphoribosyltransferase C-terminal" evidence="16">
    <location>
        <begin position="436"/>
        <end position="496"/>
    </location>
</feature>
<proteinExistence type="inferred from homology"/>
<dbReference type="UniPathway" id="UPA00253">
    <property type="reaction ID" value="UER00457"/>
</dbReference>
<dbReference type="GO" id="GO:0046872">
    <property type="term" value="F:metal ion binding"/>
    <property type="evidence" value="ECO:0007669"/>
    <property type="project" value="UniProtKB-KW"/>
</dbReference>
<keyword evidence="12" id="KW-0464">Manganese</keyword>
<keyword evidence="8" id="KW-0662">Pyridine nucleotide biosynthesis</keyword>
<protein>
    <recommendedName>
        <fullName evidence="5">nicotinate phosphoribosyltransferase</fullName>
        <ecNumber evidence="5">6.3.4.21</ecNumber>
    </recommendedName>
</protein>
<evidence type="ECO:0000256" key="7">
    <source>
        <dbReference type="ARBA" id="ARBA00022598"/>
    </source>
</evidence>
<accession>A0A5A8D4E4</accession>
<dbReference type="GO" id="GO:0005829">
    <property type="term" value="C:cytosol"/>
    <property type="evidence" value="ECO:0007669"/>
    <property type="project" value="TreeGrafter"/>
</dbReference>
<comment type="caution">
    <text evidence="17">The sequence shown here is derived from an EMBL/GenBank/DDBJ whole genome shotgun (WGS) entry which is preliminary data.</text>
</comment>
<evidence type="ECO:0000259" key="16">
    <source>
        <dbReference type="Pfam" id="PF17956"/>
    </source>
</evidence>
<keyword evidence="11" id="KW-0460">Magnesium</keyword>